<protein>
    <submittedName>
        <fullName evidence="1">Uncharacterized protein</fullName>
    </submittedName>
</protein>
<evidence type="ECO:0000313" key="1">
    <source>
        <dbReference type="EMBL" id="QNR53834.1"/>
    </source>
</evidence>
<organism evidence="1 2">
    <name type="scientific">Pseudomonas phage phiK7A1</name>
    <dbReference type="NCBI Taxonomy" id="2759194"/>
    <lineage>
        <taxon>Viruses</taxon>
        <taxon>Duplodnaviria</taxon>
        <taxon>Heunggongvirae</taxon>
        <taxon>Uroviricota</taxon>
        <taxon>Caudoviricetes</taxon>
        <taxon>Vandenendeviridae</taxon>
        <taxon>Gorskivirinae</taxon>
        <taxon>Torinovirus</taxon>
        <taxon>Torinovirus K7A1</taxon>
    </lineage>
</organism>
<dbReference type="Proteomes" id="UP000516415">
    <property type="component" value="Segment"/>
</dbReference>
<accession>A0A7H0XFP4</accession>
<reference evidence="1 2" key="1">
    <citation type="submission" date="2020-07" db="EMBL/GenBank/DDBJ databases">
        <authorList>
            <person name="Martino G."/>
            <person name="Holtappels D."/>
            <person name="Wagemans J."/>
            <person name="Lavigne R."/>
            <person name="Turina M."/>
            <person name="Ciuffo M."/>
        </authorList>
    </citation>
    <scope>NUCLEOTIDE SEQUENCE [LARGE SCALE GENOMIC DNA]</scope>
</reference>
<dbReference type="EMBL" id="MT740307">
    <property type="protein sequence ID" value="QNR53834.1"/>
    <property type="molecule type" value="Genomic_DNA"/>
</dbReference>
<gene>
    <name evidence="1" type="ORF">phiK7A1_044c</name>
</gene>
<keyword evidence="2" id="KW-1185">Reference proteome</keyword>
<evidence type="ECO:0000313" key="2">
    <source>
        <dbReference type="Proteomes" id="UP000516415"/>
    </source>
</evidence>
<sequence length="77" mass="8650">MWRTEMITVDQLHAELTVQIQMGKGKLPVAFGDCNKLHLISGYSVSVVEDLGEYCLEEIHPDDRDSDAVENVFIIGE</sequence>
<proteinExistence type="predicted"/>
<name>A0A7H0XFP4_9CAUD</name>